<organism evidence="6 7">
    <name type="scientific">Crocodylus porosus</name>
    <name type="common">Saltwater crocodile</name>
    <name type="synonym">Estuarine crocodile</name>
    <dbReference type="NCBI Taxonomy" id="8502"/>
    <lineage>
        <taxon>Eukaryota</taxon>
        <taxon>Metazoa</taxon>
        <taxon>Chordata</taxon>
        <taxon>Craniata</taxon>
        <taxon>Vertebrata</taxon>
        <taxon>Euteleostomi</taxon>
        <taxon>Archelosauria</taxon>
        <taxon>Archosauria</taxon>
        <taxon>Crocodylia</taxon>
        <taxon>Longirostres</taxon>
        <taxon>Crocodylidae</taxon>
        <taxon>Crocodylus</taxon>
    </lineage>
</organism>
<dbReference type="Ensembl" id="ENSCPRT00005004939.1">
    <property type="protein sequence ID" value="ENSCPRP00005004205.1"/>
    <property type="gene ID" value="ENSCPRG00005003088.1"/>
</dbReference>
<evidence type="ECO:0000256" key="2">
    <source>
        <dbReference type="ARBA" id="ARBA00022737"/>
    </source>
</evidence>
<dbReference type="InterPro" id="IPR018247">
    <property type="entry name" value="EF_Hand_1_Ca_BS"/>
</dbReference>
<evidence type="ECO:0000313" key="7">
    <source>
        <dbReference type="Proteomes" id="UP000594220"/>
    </source>
</evidence>
<accession>A0A7M4E4B2</accession>
<gene>
    <name evidence="6" type="primary">CIB4</name>
</gene>
<evidence type="ECO:0000256" key="1">
    <source>
        <dbReference type="ARBA" id="ARBA00022723"/>
    </source>
</evidence>
<keyword evidence="1" id="KW-0479">Metal-binding</keyword>
<keyword evidence="3" id="KW-0106">Calcium</keyword>
<dbReference type="PROSITE" id="PS50222">
    <property type="entry name" value="EF_HAND_2"/>
    <property type="match status" value="1"/>
</dbReference>
<dbReference type="InterPro" id="IPR002048">
    <property type="entry name" value="EF_hand_dom"/>
</dbReference>
<evidence type="ECO:0000313" key="6">
    <source>
        <dbReference type="Ensembl" id="ENSCPRP00005004205.1"/>
    </source>
</evidence>
<name>A0A7M4E4B2_CROPO</name>
<dbReference type="Proteomes" id="UP000594220">
    <property type="component" value="Unplaced"/>
</dbReference>
<reference evidence="6" key="2">
    <citation type="submission" date="2025-09" db="UniProtKB">
        <authorList>
            <consortium name="Ensembl"/>
        </authorList>
    </citation>
    <scope>IDENTIFICATION</scope>
</reference>
<dbReference type="PANTHER" id="PTHR45791">
    <property type="entry name" value="CALCIUM AND INTEGRIN BINDING FAMILY MEMBER 2"/>
    <property type="match status" value="1"/>
</dbReference>
<evidence type="ECO:0000256" key="3">
    <source>
        <dbReference type="ARBA" id="ARBA00022837"/>
    </source>
</evidence>
<dbReference type="PANTHER" id="PTHR45791:SF4">
    <property type="entry name" value="CALCIUM AND INTEGRIN-BINDING FAMILY MEMBER 4"/>
    <property type="match status" value="1"/>
</dbReference>
<proteinExistence type="predicted"/>
<dbReference type="InterPro" id="IPR051433">
    <property type="entry name" value="CIBP"/>
</dbReference>
<dbReference type="SUPFAM" id="SSF47473">
    <property type="entry name" value="EF-hand"/>
    <property type="match status" value="1"/>
</dbReference>
<keyword evidence="4" id="KW-0460">Magnesium</keyword>
<dbReference type="AlphaFoldDB" id="A0A7M4E4B2"/>
<evidence type="ECO:0000256" key="4">
    <source>
        <dbReference type="ARBA" id="ARBA00022842"/>
    </source>
</evidence>
<keyword evidence="2" id="KW-0677">Repeat</keyword>
<sequence>MNSSLGTFYHQLHSSTFPHFFPTDLNEDGFIDKEDLQSIIRHLLNTDYLNKEDLIALTTRILGEADLIQDNMLSLAEFEHLQVTWGCLRLPWCFEL</sequence>
<dbReference type="PROSITE" id="PS00018">
    <property type="entry name" value="EF_HAND_1"/>
    <property type="match status" value="1"/>
</dbReference>
<evidence type="ECO:0000259" key="5">
    <source>
        <dbReference type="PROSITE" id="PS50222"/>
    </source>
</evidence>
<keyword evidence="7" id="KW-1185">Reference proteome</keyword>
<protein>
    <submittedName>
        <fullName evidence="6">Calcium and integrin binding family member 4</fullName>
    </submittedName>
</protein>
<reference evidence="6" key="1">
    <citation type="submission" date="2025-08" db="UniProtKB">
        <authorList>
            <consortium name="Ensembl"/>
        </authorList>
    </citation>
    <scope>IDENTIFICATION</scope>
</reference>
<dbReference type="GO" id="GO:0005509">
    <property type="term" value="F:calcium ion binding"/>
    <property type="evidence" value="ECO:0007669"/>
    <property type="project" value="InterPro"/>
</dbReference>
<feature type="domain" description="EF-hand" evidence="5">
    <location>
        <begin position="24"/>
        <end position="46"/>
    </location>
</feature>
<dbReference type="Gene3D" id="1.10.238.10">
    <property type="entry name" value="EF-hand"/>
    <property type="match status" value="1"/>
</dbReference>
<dbReference type="GO" id="GO:0000287">
    <property type="term" value="F:magnesium ion binding"/>
    <property type="evidence" value="ECO:0007669"/>
    <property type="project" value="TreeGrafter"/>
</dbReference>
<dbReference type="GeneTree" id="ENSGT00940000161840"/>
<dbReference type="InterPro" id="IPR011992">
    <property type="entry name" value="EF-hand-dom_pair"/>
</dbReference>